<gene>
    <name evidence="1" type="ORF">PoB_000270700</name>
</gene>
<evidence type="ECO:0000313" key="2">
    <source>
        <dbReference type="Proteomes" id="UP000735302"/>
    </source>
</evidence>
<name>A0AAV3Y0B1_9GAST</name>
<dbReference type="AlphaFoldDB" id="A0AAV3Y0B1"/>
<dbReference type="Proteomes" id="UP000735302">
    <property type="component" value="Unassembled WGS sequence"/>
</dbReference>
<accession>A0AAV3Y0B1</accession>
<reference evidence="1 2" key="1">
    <citation type="journal article" date="2021" name="Elife">
        <title>Chloroplast acquisition without the gene transfer in kleptoplastic sea slugs, Plakobranchus ocellatus.</title>
        <authorList>
            <person name="Maeda T."/>
            <person name="Takahashi S."/>
            <person name="Yoshida T."/>
            <person name="Shimamura S."/>
            <person name="Takaki Y."/>
            <person name="Nagai Y."/>
            <person name="Toyoda A."/>
            <person name="Suzuki Y."/>
            <person name="Arimoto A."/>
            <person name="Ishii H."/>
            <person name="Satoh N."/>
            <person name="Nishiyama T."/>
            <person name="Hasebe M."/>
            <person name="Maruyama T."/>
            <person name="Minagawa J."/>
            <person name="Obokata J."/>
            <person name="Shigenobu S."/>
        </authorList>
    </citation>
    <scope>NUCLEOTIDE SEQUENCE [LARGE SCALE GENOMIC DNA]</scope>
</reference>
<evidence type="ECO:0000313" key="1">
    <source>
        <dbReference type="EMBL" id="GFN76201.1"/>
    </source>
</evidence>
<organism evidence="1 2">
    <name type="scientific">Plakobranchus ocellatus</name>
    <dbReference type="NCBI Taxonomy" id="259542"/>
    <lineage>
        <taxon>Eukaryota</taxon>
        <taxon>Metazoa</taxon>
        <taxon>Spiralia</taxon>
        <taxon>Lophotrochozoa</taxon>
        <taxon>Mollusca</taxon>
        <taxon>Gastropoda</taxon>
        <taxon>Heterobranchia</taxon>
        <taxon>Euthyneura</taxon>
        <taxon>Panpulmonata</taxon>
        <taxon>Sacoglossa</taxon>
        <taxon>Placobranchoidea</taxon>
        <taxon>Plakobranchidae</taxon>
        <taxon>Plakobranchus</taxon>
    </lineage>
</organism>
<sequence length="114" mass="12664">MVEIPEICLENKVMLFCLLPQTSQLIQPLDQALFGSLKPAWGEASRKHIFQTGEEWGSTLLPGQFFKSRHLPILLMTVNILEGHTSTTIPSIPSDNPAFPILYPSHSIPSPLTI</sequence>
<keyword evidence="2" id="KW-1185">Reference proteome</keyword>
<comment type="caution">
    <text evidence="1">The sequence shown here is derived from an EMBL/GenBank/DDBJ whole genome shotgun (WGS) entry which is preliminary data.</text>
</comment>
<protein>
    <submittedName>
        <fullName evidence="1">Uncharacterized protein</fullName>
    </submittedName>
</protein>
<dbReference type="EMBL" id="BLXT01000368">
    <property type="protein sequence ID" value="GFN76201.1"/>
    <property type="molecule type" value="Genomic_DNA"/>
</dbReference>
<proteinExistence type="predicted"/>